<accession>A0A1H3QAR9</accession>
<dbReference type="GO" id="GO:0005886">
    <property type="term" value="C:plasma membrane"/>
    <property type="evidence" value="ECO:0007669"/>
    <property type="project" value="UniProtKB-SubCell"/>
</dbReference>
<dbReference type="AlphaFoldDB" id="A0A1H3QAR9"/>
<reference evidence="9 10" key="1">
    <citation type="submission" date="2016-10" db="EMBL/GenBank/DDBJ databases">
        <authorList>
            <person name="de Groot N.N."/>
        </authorList>
    </citation>
    <scope>NUCLEOTIDE SEQUENCE [LARGE SCALE GENOMIC DNA]</scope>
    <source>
        <strain evidence="9 10">DSM 21650</strain>
    </source>
</reference>
<comment type="similarity">
    <text evidence="2">Belongs to the MotB family.</text>
</comment>
<evidence type="ECO:0000256" key="7">
    <source>
        <dbReference type="PROSITE-ProRule" id="PRU00473"/>
    </source>
</evidence>
<dbReference type="PANTHER" id="PTHR30329:SF21">
    <property type="entry name" value="LIPOPROTEIN YIAD-RELATED"/>
    <property type="match status" value="1"/>
</dbReference>
<dbReference type="EMBL" id="FNQE01000019">
    <property type="protein sequence ID" value="SDZ10350.1"/>
    <property type="molecule type" value="Genomic_DNA"/>
</dbReference>
<evidence type="ECO:0000256" key="2">
    <source>
        <dbReference type="ARBA" id="ARBA00008914"/>
    </source>
</evidence>
<gene>
    <name evidence="9" type="ORF">SAMN05660462_01864</name>
</gene>
<sequence length="244" mass="27686">MRRTRNNSEEKKGAPEWMTTYGDMVTLLLCFFVLLFSFSEIDAQKFKMIMSSFQGSLGVLESGKTIKPNDFVLDSKTEGLGSIEELENIAKDLGEYLKGKGFSEQVSIEYNERYVKLNFLDGVLFDPGKAVLKDEAIQVLDAVGVKLLEYENNRIKVEGHTDTVPMKSFQYPNNWYLSAARAITVAEYYINEKGFDPKRLSAEGFGEYSPIATNDTAEGRTKNRRIEIKILNSIYDEKNPYDGD</sequence>
<organism evidence="9 10">
    <name type="scientific">Proteiniborus ethanoligenes</name>
    <dbReference type="NCBI Taxonomy" id="415015"/>
    <lineage>
        <taxon>Bacteria</taxon>
        <taxon>Bacillati</taxon>
        <taxon>Bacillota</taxon>
        <taxon>Clostridia</taxon>
        <taxon>Eubacteriales</taxon>
        <taxon>Proteiniborus</taxon>
    </lineage>
</organism>
<proteinExistence type="inferred from homology"/>
<keyword evidence="5" id="KW-1133">Transmembrane helix</keyword>
<dbReference type="Proteomes" id="UP000198625">
    <property type="component" value="Unassembled WGS sequence"/>
</dbReference>
<evidence type="ECO:0000256" key="6">
    <source>
        <dbReference type="ARBA" id="ARBA00023136"/>
    </source>
</evidence>
<dbReference type="OrthoDB" id="9815217at2"/>
<evidence type="ECO:0000259" key="8">
    <source>
        <dbReference type="PROSITE" id="PS51123"/>
    </source>
</evidence>
<dbReference type="STRING" id="415015.SAMN05660462_01864"/>
<name>A0A1H3QAR9_9FIRM</name>
<dbReference type="Gene3D" id="3.30.1330.60">
    <property type="entry name" value="OmpA-like domain"/>
    <property type="match status" value="1"/>
</dbReference>
<comment type="subcellular location">
    <subcellularLocation>
        <location evidence="1">Cell membrane</location>
        <topology evidence="1">Single-pass membrane protein</topology>
    </subcellularLocation>
</comment>
<dbReference type="PANTHER" id="PTHR30329">
    <property type="entry name" value="STATOR ELEMENT OF FLAGELLAR MOTOR COMPLEX"/>
    <property type="match status" value="1"/>
</dbReference>
<evidence type="ECO:0000256" key="3">
    <source>
        <dbReference type="ARBA" id="ARBA00022475"/>
    </source>
</evidence>
<feature type="domain" description="OmpA-like" evidence="8">
    <location>
        <begin position="112"/>
        <end position="234"/>
    </location>
</feature>
<keyword evidence="3" id="KW-1003">Cell membrane</keyword>
<dbReference type="Pfam" id="PF00691">
    <property type="entry name" value="OmpA"/>
    <property type="match status" value="1"/>
</dbReference>
<evidence type="ECO:0000256" key="5">
    <source>
        <dbReference type="ARBA" id="ARBA00022989"/>
    </source>
</evidence>
<dbReference type="SUPFAM" id="SSF103088">
    <property type="entry name" value="OmpA-like"/>
    <property type="match status" value="1"/>
</dbReference>
<dbReference type="InterPro" id="IPR006665">
    <property type="entry name" value="OmpA-like"/>
</dbReference>
<evidence type="ECO:0000313" key="9">
    <source>
        <dbReference type="EMBL" id="SDZ10350.1"/>
    </source>
</evidence>
<dbReference type="Pfam" id="PF13677">
    <property type="entry name" value="MotB_plug"/>
    <property type="match status" value="1"/>
</dbReference>
<protein>
    <submittedName>
        <fullName evidence="9">Chemotaxis protein MotB</fullName>
    </submittedName>
</protein>
<dbReference type="PROSITE" id="PS51123">
    <property type="entry name" value="OMPA_2"/>
    <property type="match status" value="1"/>
</dbReference>
<keyword evidence="10" id="KW-1185">Reference proteome</keyword>
<evidence type="ECO:0000256" key="4">
    <source>
        <dbReference type="ARBA" id="ARBA00022692"/>
    </source>
</evidence>
<keyword evidence="4" id="KW-0812">Transmembrane</keyword>
<dbReference type="InterPro" id="IPR025713">
    <property type="entry name" value="MotB-like_N_dom"/>
</dbReference>
<evidence type="ECO:0000256" key="1">
    <source>
        <dbReference type="ARBA" id="ARBA00004162"/>
    </source>
</evidence>
<dbReference type="CDD" id="cd07185">
    <property type="entry name" value="OmpA_C-like"/>
    <property type="match status" value="1"/>
</dbReference>
<evidence type="ECO:0000313" key="10">
    <source>
        <dbReference type="Proteomes" id="UP000198625"/>
    </source>
</evidence>
<dbReference type="InterPro" id="IPR050330">
    <property type="entry name" value="Bact_OuterMem_StrucFunc"/>
</dbReference>
<dbReference type="RefSeq" id="WP_091730241.1">
    <property type="nucleotide sequence ID" value="NZ_FNQE01000019.1"/>
</dbReference>
<dbReference type="InterPro" id="IPR036737">
    <property type="entry name" value="OmpA-like_sf"/>
</dbReference>
<keyword evidence="6 7" id="KW-0472">Membrane</keyword>